<keyword evidence="4" id="KW-0804">Transcription</keyword>
<evidence type="ECO:0000259" key="6">
    <source>
        <dbReference type="Pfam" id="PF08281"/>
    </source>
</evidence>
<dbReference type="HOGENOM" id="CLU_047691_4_1_10"/>
<dbReference type="NCBIfam" id="TIGR02937">
    <property type="entry name" value="sigma70-ECF"/>
    <property type="match status" value="1"/>
</dbReference>
<feature type="domain" description="RNA polymerase sigma factor 70 region 4 type 2" evidence="6">
    <location>
        <begin position="124"/>
        <end position="171"/>
    </location>
</feature>
<dbReference type="SUPFAM" id="SSF88659">
    <property type="entry name" value="Sigma3 and sigma4 domains of RNA polymerase sigma factors"/>
    <property type="match status" value="1"/>
</dbReference>
<dbReference type="GO" id="GO:0006352">
    <property type="term" value="P:DNA-templated transcription initiation"/>
    <property type="evidence" value="ECO:0007669"/>
    <property type="project" value="InterPro"/>
</dbReference>
<evidence type="ECO:0000256" key="4">
    <source>
        <dbReference type="ARBA" id="ARBA00023163"/>
    </source>
</evidence>
<dbReference type="eggNOG" id="COG1595">
    <property type="taxonomic scope" value="Bacteria"/>
</dbReference>
<feature type="domain" description="RNA polymerase sigma-70 region 2" evidence="5">
    <location>
        <begin position="28"/>
        <end position="94"/>
    </location>
</feature>
<dbReference type="SUPFAM" id="SSF88946">
    <property type="entry name" value="Sigma2 domain of RNA polymerase sigma factors"/>
    <property type="match status" value="1"/>
</dbReference>
<protein>
    <submittedName>
        <fullName evidence="7">RNA polymerase, sigma-24 subunit, ECF subfamily</fullName>
    </submittedName>
</protein>
<dbReference type="Pfam" id="PF04542">
    <property type="entry name" value="Sigma70_r2"/>
    <property type="match status" value="1"/>
</dbReference>
<dbReference type="Pfam" id="PF08281">
    <property type="entry name" value="Sigma70_r4_2"/>
    <property type="match status" value="1"/>
</dbReference>
<dbReference type="PANTHER" id="PTHR43133">
    <property type="entry name" value="RNA POLYMERASE ECF-TYPE SIGMA FACTO"/>
    <property type="match status" value="1"/>
</dbReference>
<dbReference type="STRING" id="471854.Dfer_1768"/>
<organism evidence="7 8">
    <name type="scientific">Dyadobacter fermentans (strain ATCC 700827 / DSM 18053 / CIP 107007 / KCTC 52180 / NS114)</name>
    <dbReference type="NCBI Taxonomy" id="471854"/>
    <lineage>
        <taxon>Bacteria</taxon>
        <taxon>Pseudomonadati</taxon>
        <taxon>Bacteroidota</taxon>
        <taxon>Cytophagia</taxon>
        <taxon>Cytophagales</taxon>
        <taxon>Spirosomataceae</taxon>
        <taxon>Dyadobacter</taxon>
    </lineage>
</organism>
<dbReference type="GO" id="GO:0003677">
    <property type="term" value="F:DNA binding"/>
    <property type="evidence" value="ECO:0007669"/>
    <property type="project" value="InterPro"/>
</dbReference>
<evidence type="ECO:0000259" key="5">
    <source>
        <dbReference type="Pfam" id="PF04542"/>
    </source>
</evidence>
<sequence length="198" mass="23125">MDSQVETDENALSRQLKNGDHAAFQAIYDRFKRPLLAHILYVVKSPDLAEEVLQDLFVKVWQNRASIDPDKSFKGYLITISSNLIYDMFRKVARDRRLREHFMASFEDTYVIDDPGNVESEFSELHQALALLPPQRRRVVVMCKLEEKSYREVSEILNISTATVNDHIRQANIFLKKHFRIFQHVVVIITSLQAIFSR</sequence>
<keyword evidence="3" id="KW-0731">Sigma factor</keyword>
<evidence type="ECO:0000256" key="3">
    <source>
        <dbReference type="ARBA" id="ARBA00023082"/>
    </source>
</evidence>
<accession>C6VTR6</accession>
<evidence type="ECO:0000313" key="7">
    <source>
        <dbReference type="EMBL" id="ACT93009.1"/>
    </source>
</evidence>
<dbReference type="InterPro" id="IPR039425">
    <property type="entry name" value="RNA_pol_sigma-70-like"/>
</dbReference>
<dbReference type="CDD" id="cd06171">
    <property type="entry name" value="Sigma70_r4"/>
    <property type="match status" value="1"/>
</dbReference>
<reference evidence="7 8" key="1">
    <citation type="journal article" date="2009" name="Stand. Genomic Sci.">
        <title>Complete genome sequence of Dyadobacter fermentans type strain (NS114).</title>
        <authorList>
            <person name="Lang E."/>
            <person name="Lapidus A."/>
            <person name="Chertkov O."/>
            <person name="Brettin T."/>
            <person name="Detter J.C."/>
            <person name="Han C."/>
            <person name="Copeland A."/>
            <person name="Glavina Del Rio T."/>
            <person name="Nolan M."/>
            <person name="Chen F."/>
            <person name="Lucas S."/>
            <person name="Tice H."/>
            <person name="Cheng J.F."/>
            <person name="Land M."/>
            <person name="Hauser L."/>
            <person name="Chang Y.J."/>
            <person name="Jeffries C.D."/>
            <person name="Kopitz M."/>
            <person name="Bruce D."/>
            <person name="Goodwin L."/>
            <person name="Pitluck S."/>
            <person name="Ovchinnikova G."/>
            <person name="Pati A."/>
            <person name="Ivanova N."/>
            <person name="Mavrommatis K."/>
            <person name="Chen A."/>
            <person name="Palaniappan K."/>
            <person name="Chain P."/>
            <person name="Bristow J."/>
            <person name="Eisen J.A."/>
            <person name="Markowitz V."/>
            <person name="Hugenholtz P."/>
            <person name="Goker M."/>
            <person name="Rohde M."/>
            <person name="Kyrpides N.C."/>
            <person name="Klenk H.P."/>
        </authorList>
    </citation>
    <scope>NUCLEOTIDE SEQUENCE [LARGE SCALE GENOMIC DNA]</scope>
    <source>
        <strain evidence="8">ATCC 700827 / DSM 18053 / CIP 107007 / KCTC 52180 / NS114</strain>
    </source>
</reference>
<keyword evidence="2" id="KW-0805">Transcription regulation</keyword>
<dbReference type="GO" id="GO:0016987">
    <property type="term" value="F:sigma factor activity"/>
    <property type="evidence" value="ECO:0007669"/>
    <property type="project" value="UniProtKB-KW"/>
</dbReference>
<dbReference type="InterPro" id="IPR013249">
    <property type="entry name" value="RNA_pol_sigma70_r4_t2"/>
</dbReference>
<dbReference type="RefSeq" id="WP_015811263.1">
    <property type="nucleotide sequence ID" value="NC_013037.1"/>
</dbReference>
<dbReference type="Gene3D" id="1.10.10.10">
    <property type="entry name" value="Winged helix-like DNA-binding domain superfamily/Winged helix DNA-binding domain"/>
    <property type="match status" value="1"/>
</dbReference>
<gene>
    <name evidence="7" type="ordered locus">Dfer_1768</name>
</gene>
<proteinExistence type="inferred from homology"/>
<dbReference type="AlphaFoldDB" id="C6VTR6"/>
<dbReference type="EMBL" id="CP001619">
    <property type="protein sequence ID" value="ACT93009.1"/>
    <property type="molecule type" value="Genomic_DNA"/>
</dbReference>
<dbReference type="OrthoDB" id="799938at2"/>
<evidence type="ECO:0000313" key="8">
    <source>
        <dbReference type="Proteomes" id="UP000002011"/>
    </source>
</evidence>
<dbReference type="KEGG" id="dfe:Dfer_1768"/>
<dbReference type="Gene3D" id="1.10.1740.10">
    <property type="match status" value="1"/>
</dbReference>
<dbReference type="InterPro" id="IPR036388">
    <property type="entry name" value="WH-like_DNA-bd_sf"/>
</dbReference>
<dbReference type="InterPro" id="IPR013325">
    <property type="entry name" value="RNA_pol_sigma_r2"/>
</dbReference>
<dbReference type="PANTHER" id="PTHR43133:SF46">
    <property type="entry name" value="RNA POLYMERASE SIGMA-70 FACTOR ECF SUBFAMILY"/>
    <property type="match status" value="1"/>
</dbReference>
<dbReference type="Proteomes" id="UP000002011">
    <property type="component" value="Chromosome"/>
</dbReference>
<dbReference type="InterPro" id="IPR007627">
    <property type="entry name" value="RNA_pol_sigma70_r2"/>
</dbReference>
<dbReference type="InterPro" id="IPR014284">
    <property type="entry name" value="RNA_pol_sigma-70_dom"/>
</dbReference>
<keyword evidence="8" id="KW-1185">Reference proteome</keyword>
<comment type="similarity">
    <text evidence="1">Belongs to the sigma-70 factor family. ECF subfamily.</text>
</comment>
<name>C6VTR6_DYAFD</name>
<dbReference type="InterPro" id="IPR013324">
    <property type="entry name" value="RNA_pol_sigma_r3/r4-like"/>
</dbReference>
<evidence type="ECO:0000256" key="1">
    <source>
        <dbReference type="ARBA" id="ARBA00010641"/>
    </source>
</evidence>
<evidence type="ECO:0000256" key="2">
    <source>
        <dbReference type="ARBA" id="ARBA00023015"/>
    </source>
</evidence>